<feature type="active site" description="Proton acceptor" evidence="4">
    <location>
        <position position="17"/>
    </location>
</feature>
<comment type="caution">
    <text evidence="8">The sequence shown here is derived from an EMBL/GenBank/DDBJ whole genome shotgun (WGS) entry which is preliminary data.</text>
</comment>
<dbReference type="SUPFAM" id="SSF49899">
    <property type="entry name" value="Concanavalin A-like lectins/glucanases"/>
    <property type="match status" value="1"/>
</dbReference>
<evidence type="ECO:0000256" key="5">
    <source>
        <dbReference type="PIRSR" id="PIRSR606710-2"/>
    </source>
</evidence>
<dbReference type="Gene3D" id="2.60.120.200">
    <property type="match status" value="1"/>
</dbReference>
<dbReference type="InterPro" id="IPR013320">
    <property type="entry name" value="ConA-like_dom_sf"/>
</dbReference>
<feature type="active site" description="Proton donor" evidence="4">
    <location>
        <position position="182"/>
    </location>
</feature>
<dbReference type="InterPro" id="IPR023296">
    <property type="entry name" value="Glyco_hydro_beta-prop_sf"/>
</dbReference>
<dbReference type="GO" id="GO:0004553">
    <property type="term" value="F:hydrolase activity, hydrolyzing O-glycosyl compounds"/>
    <property type="evidence" value="ECO:0007669"/>
    <property type="project" value="InterPro"/>
</dbReference>
<evidence type="ECO:0000256" key="6">
    <source>
        <dbReference type="RuleBase" id="RU361187"/>
    </source>
</evidence>
<feature type="domain" description="Beta-xylosidase C-terminal Concanavalin A-like" evidence="7">
    <location>
        <begin position="304"/>
        <end position="472"/>
    </location>
</feature>
<protein>
    <submittedName>
        <fullName evidence="8">Glycosyl hydrolase 43 family protein</fullName>
    </submittedName>
</protein>
<reference evidence="8 9" key="1">
    <citation type="submission" date="2019-03" db="EMBL/GenBank/DDBJ databases">
        <title>Draft genome sequences of novel Actinobacteria.</title>
        <authorList>
            <person name="Sahin N."/>
            <person name="Ay H."/>
            <person name="Saygin H."/>
        </authorList>
    </citation>
    <scope>NUCLEOTIDE SEQUENCE [LARGE SCALE GENOMIC DNA]</scope>
    <source>
        <strain evidence="8 9">KC712</strain>
    </source>
</reference>
<dbReference type="Pfam" id="PF17851">
    <property type="entry name" value="GH43_C2"/>
    <property type="match status" value="1"/>
</dbReference>
<dbReference type="AlphaFoldDB" id="A0A4R4W6K0"/>
<dbReference type="OrthoDB" id="9801455at2"/>
<accession>A0A4R4W6K0</accession>
<dbReference type="RefSeq" id="WP_132515849.1">
    <property type="nucleotide sequence ID" value="NZ_SMKP01000152.1"/>
</dbReference>
<dbReference type="InterPro" id="IPR051795">
    <property type="entry name" value="Glycosyl_Hydrlase_43"/>
</dbReference>
<organism evidence="8 9">
    <name type="scientific">Nonomuraea diastatica</name>
    <dbReference type="NCBI Taxonomy" id="1848329"/>
    <lineage>
        <taxon>Bacteria</taxon>
        <taxon>Bacillati</taxon>
        <taxon>Actinomycetota</taxon>
        <taxon>Actinomycetes</taxon>
        <taxon>Streptosporangiales</taxon>
        <taxon>Streptosporangiaceae</taxon>
        <taxon>Nonomuraea</taxon>
    </lineage>
</organism>
<dbReference type="GO" id="GO:0005975">
    <property type="term" value="P:carbohydrate metabolic process"/>
    <property type="evidence" value="ECO:0007669"/>
    <property type="project" value="InterPro"/>
</dbReference>
<dbReference type="SUPFAM" id="SSF75005">
    <property type="entry name" value="Arabinanase/levansucrase/invertase"/>
    <property type="match status" value="1"/>
</dbReference>
<dbReference type="InterPro" id="IPR041542">
    <property type="entry name" value="GH43_C2"/>
</dbReference>
<name>A0A4R4W6K0_9ACTN</name>
<dbReference type="EMBL" id="SMKP01000152">
    <property type="protein sequence ID" value="TDD14242.1"/>
    <property type="molecule type" value="Genomic_DNA"/>
</dbReference>
<evidence type="ECO:0000256" key="1">
    <source>
        <dbReference type="ARBA" id="ARBA00009865"/>
    </source>
</evidence>
<comment type="similarity">
    <text evidence="1 6">Belongs to the glycosyl hydrolase 43 family.</text>
</comment>
<dbReference type="PANTHER" id="PTHR42812">
    <property type="entry name" value="BETA-XYLOSIDASE"/>
    <property type="match status" value="1"/>
</dbReference>
<keyword evidence="3 6" id="KW-0326">Glycosidase</keyword>
<evidence type="ECO:0000256" key="3">
    <source>
        <dbReference type="ARBA" id="ARBA00023295"/>
    </source>
</evidence>
<dbReference type="Pfam" id="PF04616">
    <property type="entry name" value="Glyco_hydro_43"/>
    <property type="match status" value="1"/>
</dbReference>
<keyword evidence="2 6" id="KW-0378">Hydrolase</keyword>
<evidence type="ECO:0000256" key="4">
    <source>
        <dbReference type="PIRSR" id="PIRSR606710-1"/>
    </source>
</evidence>
<gene>
    <name evidence="8" type="ORF">E1294_38170</name>
</gene>
<dbReference type="PANTHER" id="PTHR42812:SF12">
    <property type="entry name" value="BETA-XYLOSIDASE-RELATED"/>
    <property type="match status" value="1"/>
</dbReference>
<dbReference type="CDD" id="cd09001">
    <property type="entry name" value="GH43_FsAxh1-like"/>
    <property type="match status" value="1"/>
</dbReference>
<evidence type="ECO:0000256" key="2">
    <source>
        <dbReference type="ARBA" id="ARBA00022801"/>
    </source>
</evidence>
<dbReference type="Proteomes" id="UP000294543">
    <property type="component" value="Unassembled WGS sequence"/>
</dbReference>
<evidence type="ECO:0000259" key="7">
    <source>
        <dbReference type="Pfam" id="PF17851"/>
    </source>
</evidence>
<dbReference type="Gene3D" id="2.115.10.20">
    <property type="entry name" value="Glycosyl hydrolase domain, family 43"/>
    <property type="match status" value="1"/>
</dbReference>
<evidence type="ECO:0000313" key="8">
    <source>
        <dbReference type="EMBL" id="TDD14242.1"/>
    </source>
</evidence>
<sequence length="482" mass="52183">MPEGTYRNPVLNADWSDPDVIRVGDDFYLTASSFSKVPGLPILHSRDLVNWSIVGHALDELEGLTKPEPGCRVWAPSLRHHDGRFWIFYGDPDRGIHVLTATDPRGPWSRPHLIKPGQGLIDPCPFWDDDGAAYLVHGWAKSRSGVNNRLTLHRMDPDARRLLDAGQVVIDGDLLPGYRTLEGPKLYKRDGDYWIFAPAGGVTDGWQSAFRAKDIAGPYTDRIVLEQGDTDVNGPHQGAWVDAPDGSHWFLHFQDRGPFGRVVHLQPLRWSEDGWPIVGDAGRPVPGSRMPVPGQPAAAPASGDAFASGKLGAQWHWPVNPGPAWWKVEDGTLNLACLPGPDDLRERGNVVGQRLPGGRFTARTSLTLDAAPGSRAGLAILGHAYAWLGVELTAEGPVLACRTADAGQTERDLVAPMPLRQPKAELTVEVDDDGRCLLTTGGVFNAVPGRWVGAVIGLFAAGGAGRAGFQRFDIDPGGRQDS</sequence>
<keyword evidence="9" id="KW-1185">Reference proteome</keyword>
<feature type="site" description="Important for catalytic activity, responsible for pKa modulation of the active site Glu and correct orientation of both the proton donor and substrate" evidence="5">
    <location>
        <position position="122"/>
    </location>
</feature>
<proteinExistence type="inferred from homology"/>
<dbReference type="InterPro" id="IPR006710">
    <property type="entry name" value="Glyco_hydro_43"/>
</dbReference>
<evidence type="ECO:0000313" key="9">
    <source>
        <dbReference type="Proteomes" id="UP000294543"/>
    </source>
</evidence>